<dbReference type="PATRIC" id="fig|369723.5.peg.4509"/>
<gene>
    <name evidence="2" type="ordered locus">Strop_4359</name>
</gene>
<dbReference type="eggNOG" id="ENOG50324NU">
    <property type="taxonomic scope" value="Bacteria"/>
</dbReference>
<evidence type="ECO:0008006" key="4">
    <source>
        <dbReference type="Google" id="ProtNLM"/>
    </source>
</evidence>
<dbReference type="Proteomes" id="UP000000235">
    <property type="component" value="Chromosome"/>
</dbReference>
<feature type="region of interest" description="Disordered" evidence="1">
    <location>
        <begin position="43"/>
        <end position="68"/>
    </location>
</feature>
<keyword evidence="3" id="KW-1185">Reference proteome</keyword>
<name>A4XCY0_SALTO</name>
<accession>A4XCY0</accession>
<reference evidence="3" key="1">
    <citation type="journal article" date="2007" name="Proc. Natl. Acad. Sci. U.S.A.">
        <title>Genome sequencing reveals complex secondary metabolome in the marine actinomycete Salinispora tropica.</title>
        <authorList>
            <person name="Udwary D.W."/>
            <person name="Zeigler L."/>
            <person name="Asolkar R.N."/>
            <person name="Singan V."/>
            <person name="Lapidus A."/>
            <person name="Fenical W."/>
            <person name="Jensen P.R."/>
            <person name="Moore B.S."/>
        </authorList>
    </citation>
    <scope>NUCLEOTIDE SEQUENCE [LARGE SCALE GENOMIC DNA]</scope>
    <source>
        <strain evidence="3">ATCC BAA-916 / DSM 44818 / CNB-440</strain>
    </source>
</reference>
<dbReference type="RefSeq" id="WP_012015551.1">
    <property type="nucleotide sequence ID" value="NC_009380.1"/>
</dbReference>
<evidence type="ECO:0000256" key="1">
    <source>
        <dbReference type="SAM" id="MobiDB-lite"/>
    </source>
</evidence>
<dbReference type="AlphaFoldDB" id="A4XCY0"/>
<dbReference type="HOGENOM" id="CLU_2792880_0_0_11"/>
<proteinExistence type="predicted"/>
<evidence type="ECO:0000313" key="3">
    <source>
        <dbReference type="Proteomes" id="UP000000235"/>
    </source>
</evidence>
<organism evidence="2 3">
    <name type="scientific">Salinispora tropica (strain ATCC BAA-916 / DSM 44818 / JCM 13857 / NBRC 105044 / CNB-440)</name>
    <dbReference type="NCBI Taxonomy" id="369723"/>
    <lineage>
        <taxon>Bacteria</taxon>
        <taxon>Bacillati</taxon>
        <taxon>Actinomycetota</taxon>
        <taxon>Actinomycetes</taxon>
        <taxon>Micromonosporales</taxon>
        <taxon>Micromonosporaceae</taxon>
        <taxon>Salinispora</taxon>
    </lineage>
</organism>
<dbReference type="KEGG" id="stp:Strop_4359"/>
<sequence>MARPIPELDTEELRQMAVRGGIEGAIDMDREELVDSLLARPGEGAWQEDPKPAAVNPNTYRYQAPGEQ</sequence>
<dbReference type="EMBL" id="CP000667">
    <property type="protein sequence ID" value="ABP56787.1"/>
    <property type="molecule type" value="Genomic_DNA"/>
</dbReference>
<protein>
    <recommendedName>
        <fullName evidence="4">Rho termination factor N-terminal domain-containing protein</fullName>
    </recommendedName>
</protein>
<dbReference type="STRING" id="369723.Strop_4359"/>
<evidence type="ECO:0000313" key="2">
    <source>
        <dbReference type="EMBL" id="ABP56787.1"/>
    </source>
</evidence>